<accession>A0ACB8VTR9</accession>
<reference evidence="1" key="1">
    <citation type="submission" date="2022-04" db="EMBL/GenBank/DDBJ databases">
        <title>Jade perch genome.</title>
        <authorList>
            <person name="Chao B."/>
        </authorList>
    </citation>
    <scope>NUCLEOTIDE SEQUENCE</scope>
    <source>
        <strain evidence="1">CB-2022</strain>
    </source>
</reference>
<dbReference type="EMBL" id="CM041547">
    <property type="protein sequence ID" value="KAI3359097.1"/>
    <property type="molecule type" value="Genomic_DNA"/>
</dbReference>
<keyword evidence="2" id="KW-1185">Reference proteome</keyword>
<dbReference type="Proteomes" id="UP000831701">
    <property type="component" value="Chromosome 17"/>
</dbReference>
<evidence type="ECO:0000313" key="1">
    <source>
        <dbReference type="EMBL" id="KAI3359097.1"/>
    </source>
</evidence>
<comment type="caution">
    <text evidence="1">The sequence shown here is derived from an EMBL/GenBank/DDBJ whole genome shotgun (WGS) entry which is preliminary data.</text>
</comment>
<proteinExistence type="predicted"/>
<organism evidence="1 2">
    <name type="scientific">Scortum barcoo</name>
    <name type="common">barcoo grunter</name>
    <dbReference type="NCBI Taxonomy" id="214431"/>
    <lineage>
        <taxon>Eukaryota</taxon>
        <taxon>Metazoa</taxon>
        <taxon>Chordata</taxon>
        <taxon>Craniata</taxon>
        <taxon>Vertebrata</taxon>
        <taxon>Euteleostomi</taxon>
        <taxon>Actinopterygii</taxon>
        <taxon>Neopterygii</taxon>
        <taxon>Teleostei</taxon>
        <taxon>Neoteleostei</taxon>
        <taxon>Acanthomorphata</taxon>
        <taxon>Eupercaria</taxon>
        <taxon>Centrarchiformes</taxon>
        <taxon>Terapontoidei</taxon>
        <taxon>Terapontidae</taxon>
        <taxon>Scortum</taxon>
    </lineage>
</organism>
<evidence type="ECO:0000313" key="2">
    <source>
        <dbReference type="Proteomes" id="UP000831701"/>
    </source>
</evidence>
<sequence>MKGEMKQQTSKGLRASVVNRTDGRELRQQKDKATERAPMGVASLPGLEMTAEMWENGSFDSPSSGLPLFLLMFNDSDLNETLFNSTNATVPDASSGPGVAGVLIPLIYIIVCIIGLGGNTLVIHIVLHYSKIESVTNIYILNLAIADELFMLGLPFLVVQNTLQSWPFGSFMCRLVMTVDSLNQFTSIFCLTVMSIDRYLAVVHPIRSSKWRRPQVAKVVNGTVWALSFLVVLPVVIFANIQKAGGNCNIAWPQPANIWRAAFIIYTSTVGFFCPLLIICLCYLLIVFKIRSSGKKVHATSTKRRKSERKVTRMVVIVVAVFVFCWLPFYALNIMNLLVSLPPEYKGLYYFVVVLGYANSCANPIVYGFLSDNFKRGFRKALCRSTRKVENHEPMERQQQQEEGRTALMPRESLKRAIRDEEDDDEEDVSEMTEIYRIAQNGNGSFQPTSSQPLFSEKGATPGEPSSPDKRDTRGKDPANGSTLTVPLLLNGTKNGSIKTLPEENFVPSADMEEPPGGDTDIWLHFWQAVMGRRFIMTTAESDNTTGSSLLLLSLFPSDLSPSENRLNQTADTVSSSTAMAKFNAPVIQDNPSGWGPCAVPEKFKDMPYQPFSKGDRLGKVADWTGATYQDKRYTNKYSSQFGGGSQYAYFHEEDETSFQLVDTAKTQKTAYQRNRMRFAQRNLRRDKDRRNLTQFNMQTLPKSAKQKERDRMRLQKKFQKQFGVRQKWDQKSQAQLKPRDSSVEVRSDWEVKEEMDFPRLMKMRYMEVADPVDIECCGALEYYDKAFDRITTRNEKSLKSIKRIFHTVTTTDDPVIRKLAKTQGNVFATDAILATLMCCTRSVNSWDIIVQRVGNKLFFDKRDNSDFDLLTVSETANEPPQDEGNSFNSPRNLAMEATYINHNFSQQCLRMGGERYKFPNSNPFVEEDMDKSEVASVAYRYRHWKLGEDIDLIVRCEHDGVMTGANGEVSFINVKTLNEWDSRYCNGVDWRQKLDSQRGAVLATELKNNSYKLARWTCCAMLAGSEYLKLGYVSRYHVKDSARHVILGTQQFKPNEFASQINLSMENAWGILRCVIDICRKLDEGKYLILKDPNKQVIRVYSLPDGTFSSDEEEEEEEDEEDEEEEDAFVVQFMYVFTGITTCKHLIILIPR</sequence>
<gene>
    <name evidence="1" type="ORF">L3Q82_002642</name>
</gene>
<protein>
    <submittedName>
        <fullName evidence="1">Uncharacterized protein</fullName>
    </submittedName>
</protein>
<name>A0ACB8VTR9_9TELE</name>